<dbReference type="Gene3D" id="3.30.559.10">
    <property type="entry name" value="Chloramphenicol acetyltransferase-like domain"/>
    <property type="match status" value="2"/>
</dbReference>
<reference evidence="4" key="1">
    <citation type="submission" date="2021-02" db="EMBL/GenBank/DDBJ databases">
        <authorList>
            <person name="Nowell W R."/>
        </authorList>
    </citation>
    <scope>NUCLEOTIDE SEQUENCE</scope>
</reference>
<dbReference type="Gene3D" id="1.10.1200.10">
    <property type="entry name" value="ACP-like"/>
    <property type="match status" value="1"/>
</dbReference>
<keyword evidence="2" id="KW-0597">Phosphoprotein</keyword>
<dbReference type="Pfam" id="PF13193">
    <property type="entry name" value="AMP-binding_C"/>
    <property type="match status" value="1"/>
</dbReference>
<dbReference type="InterPro" id="IPR023213">
    <property type="entry name" value="CAT-like_dom_sf"/>
</dbReference>
<dbReference type="InterPro" id="IPR042099">
    <property type="entry name" value="ANL_N_sf"/>
</dbReference>
<dbReference type="SUPFAM" id="SSF56801">
    <property type="entry name" value="Acetyl-CoA synthetase-like"/>
    <property type="match status" value="1"/>
</dbReference>
<sequence length="1379" mass="158885">IERSIYELSLTLSNEQYLMQSMNNTQISFPSSHTCIHHEFVFQVMKHPQKLAVELDDQSLTYSELLYYVQVLSLFLLNEYHVIPGEIVCQCVERSLSMVIGIMAIEMIGGVYCPLSPRDPQHRLHTLVEQTKSRLVLIHYLTNNKVDPDTIALDIDSVVTSHVTGCVIDVIRLAKVRTVSDDVAYIIFTSGSTGTPKANAGVLNEQDTVSQICAPTYDVHVMEIMGSLLVCATVVMLHPYGNMDFEYFTHTLQHKQITCLAPVPTFLNHLCDFLAHSKHYPLSSVRSLCIGGEPFSLKLVHRLKSHIKSKYSMHNIYAPAECTIVSICHRIDTVSAENNIPLGRVLANEQYKVLDIFLEPATIGEEAELFIGGGGVFAGYLGRDDLTAKAIVEIDDQLFYRTGDLVRMDNNGLIHYQGRKDHQIKLHGQRIELGEIERCLLNITSISTCVVLKWNDDYLVAYVQSSHINEEELRQHCQSHLPPHMIPSIFMILDKLPLNPNEKIDRTLLPSPHFSPIHLVNNIELLPPTNDIETIIHRIWCEIFKHNQISIDTNIFTIGGHSLLMMQIFHRYKIQFHLDTNTLSISNLFQYPTIIHHAQLIQQSINTIHTLDDYLWWSLYLTQARASFAQERIYLDEQIRFSSNNTTMNNMYVIPLLYRISSIDDHVSITRFHHAFQSVITKHNILRTALYLDDTNDNIIQHSLDASMILNYHMKTYGLTIVNLQNDDHRHMTEMVKGILNQADLFDLSKGRVIRCHILRHYHSNHSFIENNDDLLTKDDLILFTIHHACFDGASTSTFLRDLSLAYQSDDSLPTVDNSLQYIDYSIHEHIMDMTLSREFWHSQLDGYNMECSLPLPINRQRSSVNQQRSGSAATAEIIFNNEVCTSFVNYASSHHLTLFQLGLSIFYVFLFKLTHGRTDLCIASINVNRYRSELVNMIGMFVSTLPYRLEIDSHWSFDELVQYVRERCLSILEHSHYPLQHILGDNRLNQSNVSFLETMFDFISVSKDMGHLCLNGTNLEEMSLEQSAEVAKFDFSLTFVYNPLLVNERLSCRFVCSSDLFEDSTISKIAQRFQYILEQLFQTQSSNIPVMNVSSSINKVSLILPDEAKEIELVVFHRLKDTPNEAPASYAQARICLDERIRFDPNQPQVVIYNMPFLYRLSSSHTTLSVQQLHHALQLVLIKHSVLRTSLIFDKHKNQLIQRIIDFNDNNDQTLFTFIESIYETEEQVQQIMHDEKSNSQHFDLTTGHVFRCHLLYYKQISSNHHLSDKDLLIFNFHHASFDYPSMDIFLHDLNQAYTTNQLSTHPQDNTTLRYLDYTLIEQQMSMTGAQMFWSDALYDYNLDQSLSLPFDRYRLSNENRTGRGTSVSFDFGEDLSH</sequence>
<dbReference type="InterPro" id="IPR025110">
    <property type="entry name" value="AMP-bd_C"/>
</dbReference>
<dbReference type="CDD" id="cd05930">
    <property type="entry name" value="A_NRPS"/>
    <property type="match status" value="1"/>
</dbReference>
<feature type="non-terminal residue" evidence="4">
    <location>
        <position position="1"/>
    </location>
</feature>
<proteinExistence type="predicted"/>
<dbReference type="EMBL" id="CAJOAY010005828">
    <property type="protein sequence ID" value="CAF4121062.1"/>
    <property type="molecule type" value="Genomic_DNA"/>
</dbReference>
<evidence type="ECO:0000256" key="2">
    <source>
        <dbReference type="ARBA" id="ARBA00022553"/>
    </source>
</evidence>
<dbReference type="PROSITE" id="PS00455">
    <property type="entry name" value="AMP_BINDING"/>
    <property type="match status" value="1"/>
</dbReference>
<dbReference type="InterPro" id="IPR036736">
    <property type="entry name" value="ACP-like_sf"/>
</dbReference>
<dbReference type="PANTHER" id="PTHR45527:SF1">
    <property type="entry name" value="FATTY ACID SYNTHASE"/>
    <property type="match status" value="1"/>
</dbReference>
<dbReference type="Gene3D" id="3.30.559.30">
    <property type="entry name" value="Nonribosomal peptide synthetase, condensation domain"/>
    <property type="match status" value="1"/>
</dbReference>
<organism evidence="4 5">
    <name type="scientific">Adineta steineri</name>
    <dbReference type="NCBI Taxonomy" id="433720"/>
    <lineage>
        <taxon>Eukaryota</taxon>
        <taxon>Metazoa</taxon>
        <taxon>Spiralia</taxon>
        <taxon>Gnathifera</taxon>
        <taxon>Rotifera</taxon>
        <taxon>Eurotatoria</taxon>
        <taxon>Bdelloidea</taxon>
        <taxon>Adinetida</taxon>
        <taxon>Adinetidae</taxon>
        <taxon>Adineta</taxon>
    </lineage>
</organism>
<dbReference type="Pfam" id="PF00668">
    <property type="entry name" value="Condensation"/>
    <property type="match status" value="2"/>
</dbReference>
<dbReference type="GO" id="GO:0005737">
    <property type="term" value="C:cytoplasm"/>
    <property type="evidence" value="ECO:0007669"/>
    <property type="project" value="TreeGrafter"/>
</dbReference>
<dbReference type="Gene3D" id="3.30.300.30">
    <property type="match status" value="1"/>
</dbReference>
<evidence type="ECO:0000256" key="1">
    <source>
        <dbReference type="ARBA" id="ARBA00022450"/>
    </source>
</evidence>
<comment type="caution">
    <text evidence="4">The sequence shown here is derived from an EMBL/GenBank/DDBJ whole genome shotgun (WGS) entry which is preliminary data.</text>
</comment>
<evidence type="ECO:0000313" key="5">
    <source>
        <dbReference type="Proteomes" id="UP000663881"/>
    </source>
</evidence>
<dbReference type="InterPro" id="IPR001242">
    <property type="entry name" value="Condensation_dom"/>
</dbReference>
<dbReference type="Pfam" id="PF00550">
    <property type="entry name" value="PP-binding"/>
    <property type="match status" value="1"/>
</dbReference>
<dbReference type="GO" id="GO:0003824">
    <property type="term" value="F:catalytic activity"/>
    <property type="evidence" value="ECO:0007669"/>
    <property type="project" value="InterPro"/>
</dbReference>
<accession>A0A819WDU4</accession>
<keyword evidence="1" id="KW-0596">Phosphopantetheine</keyword>
<dbReference type="GO" id="GO:0044550">
    <property type="term" value="P:secondary metabolite biosynthetic process"/>
    <property type="evidence" value="ECO:0007669"/>
    <property type="project" value="TreeGrafter"/>
</dbReference>
<feature type="domain" description="Carrier" evidence="3">
    <location>
        <begin position="527"/>
        <end position="605"/>
    </location>
</feature>
<evidence type="ECO:0000259" key="3">
    <source>
        <dbReference type="PROSITE" id="PS50075"/>
    </source>
</evidence>
<evidence type="ECO:0000313" key="4">
    <source>
        <dbReference type="EMBL" id="CAF4121062.1"/>
    </source>
</evidence>
<dbReference type="Gene3D" id="3.40.50.12780">
    <property type="entry name" value="N-terminal domain of ligase-like"/>
    <property type="match status" value="1"/>
</dbReference>
<dbReference type="InterPro" id="IPR009081">
    <property type="entry name" value="PP-bd_ACP"/>
</dbReference>
<dbReference type="PROSITE" id="PS50075">
    <property type="entry name" value="CARRIER"/>
    <property type="match status" value="1"/>
</dbReference>
<dbReference type="InterPro" id="IPR020845">
    <property type="entry name" value="AMP-binding_CS"/>
</dbReference>
<dbReference type="PANTHER" id="PTHR45527">
    <property type="entry name" value="NONRIBOSOMAL PEPTIDE SYNTHETASE"/>
    <property type="match status" value="1"/>
</dbReference>
<name>A0A819WDU4_9BILA</name>
<feature type="non-terminal residue" evidence="4">
    <location>
        <position position="1379"/>
    </location>
</feature>
<dbReference type="SUPFAM" id="SSF47336">
    <property type="entry name" value="ACP-like"/>
    <property type="match status" value="1"/>
</dbReference>
<protein>
    <recommendedName>
        <fullName evidence="3">Carrier domain-containing protein</fullName>
    </recommendedName>
</protein>
<dbReference type="Pfam" id="PF00501">
    <property type="entry name" value="AMP-binding"/>
    <property type="match status" value="1"/>
</dbReference>
<dbReference type="GO" id="GO:0043041">
    <property type="term" value="P:amino acid activation for nonribosomal peptide biosynthetic process"/>
    <property type="evidence" value="ECO:0007669"/>
    <property type="project" value="TreeGrafter"/>
</dbReference>
<dbReference type="InterPro" id="IPR045851">
    <property type="entry name" value="AMP-bd_C_sf"/>
</dbReference>
<dbReference type="Proteomes" id="UP000663881">
    <property type="component" value="Unassembled WGS sequence"/>
</dbReference>
<dbReference type="InterPro" id="IPR000873">
    <property type="entry name" value="AMP-dep_synth/lig_dom"/>
</dbReference>
<gene>
    <name evidence="4" type="ORF">OKA104_LOCUS36728</name>
</gene>
<dbReference type="SUPFAM" id="SSF52777">
    <property type="entry name" value="CoA-dependent acyltransferases"/>
    <property type="match status" value="3"/>
</dbReference>
<dbReference type="GO" id="GO:0031177">
    <property type="term" value="F:phosphopantetheine binding"/>
    <property type="evidence" value="ECO:0007669"/>
    <property type="project" value="TreeGrafter"/>
</dbReference>